<proteinExistence type="inferred from homology"/>
<dbReference type="PROSITE" id="PS50011">
    <property type="entry name" value="PROTEIN_KINASE_DOM"/>
    <property type="match status" value="1"/>
</dbReference>
<feature type="domain" description="Protein kinase" evidence="7">
    <location>
        <begin position="194"/>
        <end position="556"/>
    </location>
</feature>
<dbReference type="InterPro" id="IPR002110">
    <property type="entry name" value="Ankyrin_rpt"/>
</dbReference>
<dbReference type="PROSITE" id="PS50088">
    <property type="entry name" value="ANK_REPEAT"/>
    <property type="match status" value="2"/>
</dbReference>
<dbReference type="GO" id="GO:0004674">
    <property type="term" value="F:protein serine/threonine kinase activity"/>
    <property type="evidence" value="ECO:0007669"/>
    <property type="project" value="TreeGrafter"/>
</dbReference>
<dbReference type="Pfam" id="PF07714">
    <property type="entry name" value="PK_Tyr_Ser-Thr"/>
    <property type="match status" value="1"/>
</dbReference>
<dbReference type="InterPro" id="IPR051681">
    <property type="entry name" value="Ser/Thr_Kinases-Pseudokinases"/>
</dbReference>
<dbReference type="EMBL" id="JAKOGI010000018">
    <property type="protein sequence ID" value="KAJ8450015.1"/>
    <property type="molecule type" value="Genomic_DNA"/>
</dbReference>
<evidence type="ECO:0000256" key="6">
    <source>
        <dbReference type="PROSITE-ProRule" id="PRU00023"/>
    </source>
</evidence>
<dbReference type="FunFam" id="1.25.40.20:FF:000439">
    <property type="entry name" value="Integrin-linked protein kinase family"/>
    <property type="match status" value="1"/>
</dbReference>
<dbReference type="PANTHER" id="PTHR44329">
    <property type="entry name" value="SERINE/THREONINE-PROTEIN KINASE TNNI3K-RELATED"/>
    <property type="match status" value="1"/>
</dbReference>
<dbReference type="Gene3D" id="3.30.200.20">
    <property type="entry name" value="Phosphorylase Kinase, domain 1"/>
    <property type="match status" value="1"/>
</dbReference>
<dbReference type="PROSITE" id="PS50297">
    <property type="entry name" value="ANK_REP_REGION"/>
    <property type="match status" value="1"/>
</dbReference>
<dbReference type="Proteomes" id="UP001153076">
    <property type="component" value="Unassembled WGS sequence"/>
</dbReference>
<evidence type="ECO:0000256" key="4">
    <source>
        <dbReference type="ARBA" id="ARBA00022777"/>
    </source>
</evidence>
<keyword evidence="9" id="KW-1185">Reference proteome</keyword>
<keyword evidence="6" id="KW-0040">ANK repeat</keyword>
<dbReference type="Gene3D" id="1.10.510.10">
    <property type="entry name" value="Transferase(Phosphotransferase) domain 1"/>
    <property type="match status" value="1"/>
</dbReference>
<gene>
    <name evidence="8" type="ORF">Cgig2_029377</name>
</gene>
<dbReference type="InterPro" id="IPR036770">
    <property type="entry name" value="Ankyrin_rpt-contain_sf"/>
</dbReference>
<organism evidence="8 9">
    <name type="scientific">Carnegiea gigantea</name>
    <dbReference type="NCBI Taxonomy" id="171969"/>
    <lineage>
        <taxon>Eukaryota</taxon>
        <taxon>Viridiplantae</taxon>
        <taxon>Streptophyta</taxon>
        <taxon>Embryophyta</taxon>
        <taxon>Tracheophyta</taxon>
        <taxon>Spermatophyta</taxon>
        <taxon>Magnoliopsida</taxon>
        <taxon>eudicotyledons</taxon>
        <taxon>Gunneridae</taxon>
        <taxon>Pentapetalae</taxon>
        <taxon>Caryophyllales</taxon>
        <taxon>Cactineae</taxon>
        <taxon>Cactaceae</taxon>
        <taxon>Cactoideae</taxon>
        <taxon>Echinocereeae</taxon>
        <taxon>Carnegiea</taxon>
    </lineage>
</organism>
<feature type="repeat" description="ANK" evidence="6">
    <location>
        <begin position="109"/>
        <end position="141"/>
    </location>
</feature>
<dbReference type="SUPFAM" id="SSF56112">
    <property type="entry name" value="Protein kinase-like (PK-like)"/>
    <property type="match status" value="1"/>
</dbReference>
<evidence type="ECO:0000259" key="7">
    <source>
        <dbReference type="PROSITE" id="PS50011"/>
    </source>
</evidence>
<dbReference type="PANTHER" id="PTHR44329:SF140">
    <property type="entry name" value="INACTIVE PROTEIN TYROSINE KINASE PTKL"/>
    <property type="match status" value="1"/>
</dbReference>
<dbReference type="OrthoDB" id="4062651at2759"/>
<keyword evidence="2" id="KW-0808">Transferase</keyword>
<dbReference type="InterPro" id="IPR001245">
    <property type="entry name" value="Ser-Thr/Tyr_kinase_cat_dom"/>
</dbReference>
<feature type="repeat" description="ANK" evidence="6">
    <location>
        <begin position="76"/>
        <end position="108"/>
    </location>
</feature>
<dbReference type="InterPro" id="IPR011009">
    <property type="entry name" value="Kinase-like_dom_sf"/>
</dbReference>
<accession>A0A9Q1QRV4</accession>
<dbReference type="GO" id="GO:0005524">
    <property type="term" value="F:ATP binding"/>
    <property type="evidence" value="ECO:0007669"/>
    <property type="project" value="UniProtKB-KW"/>
</dbReference>
<keyword evidence="3" id="KW-0547">Nucleotide-binding</keyword>
<protein>
    <recommendedName>
        <fullName evidence="7">Protein kinase domain-containing protein</fullName>
    </recommendedName>
</protein>
<dbReference type="InterPro" id="IPR000719">
    <property type="entry name" value="Prot_kinase_dom"/>
</dbReference>
<dbReference type="SUPFAM" id="SSF48403">
    <property type="entry name" value="Ankyrin repeat"/>
    <property type="match status" value="1"/>
</dbReference>
<keyword evidence="5" id="KW-0067">ATP-binding</keyword>
<dbReference type="AlphaFoldDB" id="A0A9Q1QRV4"/>
<comment type="caution">
    <text evidence="8">The sequence shown here is derived from an EMBL/GenBank/DDBJ whole genome shotgun (WGS) entry which is preliminary data.</text>
</comment>
<name>A0A9Q1QRV4_9CARY</name>
<reference evidence="8" key="1">
    <citation type="submission" date="2022-04" db="EMBL/GenBank/DDBJ databases">
        <title>Carnegiea gigantea Genome sequencing and assembly v2.</title>
        <authorList>
            <person name="Copetti D."/>
            <person name="Sanderson M.J."/>
            <person name="Burquez A."/>
            <person name="Wojciechowski M.F."/>
        </authorList>
    </citation>
    <scope>NUCLEOTIDE SEQUENCE</scope>
    <source>
        <strain evidence="8">SGP5-SGP5p</strain>
        <tissue evidence="8">Aerial part</tissue>
    </source>
</reference>
<dbReference type="Gene3D" id="1.25.40.20">
    <property type="entry name" value="Ankyrin repeat-containing domain"/>
    <property type="match status" value="1"/>
</dbReference>
<evidence type="ECO:0000256" key="1">
    <source>
        <dbReference type="ARBA" id="ARBA00005843"/>
    </source>
</evidence>
<dbReference type="SMART" id="SM00248">
    <property type="entry name" value="ANK"/>
    <property type="match status" value="3"/>
</dbReference>
<evidence type="ECO:0000313" key="8">
    <source>
        <dbReference type="EMBL" id="KAJ8450015.1"/>
    </source>
</evidence>
<comment type="similarity">
    <text evidence="1">Belongs to the protein kinase superfamily. TKL Ser/Thr protein kinase family.</text>
</comment>
<evidence type="ECO:0000256" key="5">
    <source>
        <dbReference type="ARBA" id="ARBA00022840"/>
    </source>
</evidence>
<sequence>MDSPAAMRFTLGRQSSYARLDKLVSDDVEADYDGAVVDHYHHRLGFIELTDESSDGIFEAGEEEEDEEREDESEIPASIKLMYAANEGDLEGIKELLDSGASVNFRDIDNRTPLHVAACQGYVEVVQFLIDVGAEIDPKDRWGSTPLADAIYYKNHEVVSLLEDHGAQPPMAPMHVKNVRDVPEYEIDPQEIDFSNSVNISKGTFLRASWRGIEVAVKKLGDEVFTNEEKVRAFRDELALLQRIRHPNVVQFLGAVTQSTPMMIVTEFLPKGDFREYLQSKGPLKPRTAVRYALDIARYQVIPASLLRVEQPLISLLCRGMSYLHEIKPDPVIHRDLEPSNILRDDSGQLKVADFGVSKLLRVAQGVMEDTPLTYEDTACRYMAPELFRNEEYDTKVDVFSFALILQEMIEGCPPFSLDEGKDVQKAYAGNKRPPFKASGKLYAHGLKDCCTFDSATSKFIRKQIGLWGLMGLERVVIRLCVLVDFDKLLPKSIRINFFAQDAAGTSMSVLLTMCLLSTSQKGLYPSTEPSPKAPLESVPINSDSVKEAVKGFFDV</sequence>
<dbReference type="FunFam" id="3.30.200.20:FF:000180">
    <property type="entry name" value="serine/threonine-protein kinase STY46-like"/>
    <property type="match status" value="1"/>
</dbReference>
<keyword evidence="4" id="KW-0418">Kinase</keyword>
<dbReference type="Pfam" id="PF12796">
    <property type="entry name" value="Ank_2"/>
    <property type="match status" value="1"/>
</dbReference>
<evidence type="ECO:0000256" key="3">
    <source>
        <dbReference type="ARBA" id="ARBA00022741"/>
    </source>
</evidence>
<evidence type="ECO:0000313" key="9">
    <source>
        <dbReference type="Proteomes" id="UP001153076"/>
    </source>
</evidence>
<evidence type="ECO:0000256" key="2">
    <source>
        <dbReference type="ARBA" id="ARBA00022679"/>
    </source>
</evidence>